<protein>
    <submittedName>
        <fullName evidence="1">Uncharacterized protein</fullName>
    </submittedName>
</protein>
<keyword evidence="2" id="KW-1185">Reference proteome</keyword>
<evidence type="ECO:0000313" key="1">
    <source>
        <dbReference type="EMBL" id="THU44285.1"/>
    </source>
</evidence>
<dbReference type="AlphaFoldDB" id="A0A4S8I8K8"/>
<organism evidence="1 2">
    <name type="scientific">Musa balbisiana</name>
    <name type="common">Banana</name>
    <dbReference type="NCBI Taxonomy" id="52838"/>
    <lineage>
        <taxon>Eukaryota</taxon>
        <taxon>Viridiplantae</taxon>
        <taxon>Streptophyta</taxon>
        <taxon>Embryophyta</taxon>
        <taxon>Tracheophyta</taxon>
        <taxon>Spermatophyta</taxon>
        <taxon>Magnoliopsida</taxon>
        <taxon>Liliopsida</taxon>
        <taxon>Zingiberales</taxon>
        <taxon>Musaceae</taxon>
        <taxon>Musa</taxon>
    </lineage>
</organism>
<proteinExistence type="predicted"/>
<dbReference type="Proteomes" id="UP000317650">
    <property type="component" value="Chromosome 2"/>
</dbReference>
<gene>
    <name evidence="1" type="ORF">C4D60_Mb02t05790</name>
</gene>
<sequence>MQKETKGLPSFKKPVRISGPCDDIQFFLKLKKQLKWKTYQHQRSSEKKNAFVSSMTAHRICVFCMAILRLSMVSWWYSCVPCEKLNLATFMPALKSFSSIGTDLDDGPRVHTIFVFGTRPSFGNSFKIPSMSMFAIDPTTQISRKRHNRRTNQRSKSQ</sequence>
<reference evidence="1 2" key="1">
    <citation type="journal article" date="2019" name="Nat. Plants">
        <title>Genome sequencing of Musa balbisiana reveals subgenome evolution and function divergence in polyploid bananas.</title>
        <authorList>
            <person name="Yao X."/>
        </authorList>
    </citation>
    <scope>NUCLEOTIDE SEQUENCE [LARGE SCALE GENOMIC DNA]</scope>
    <source>
        <strain evidence="2">cv. DH-PKW</strain>
        <tissue evidence="1">Leaves</tissue>
    </source>
</reference>
<dbReference type="EMBL" id="PYDT01000011">
    <property type="protein sequence ID" value="THU44285.1"/>
    <property type="molecule type" value="Genomic_DNA"/>
</dbReference>
<accession>A0A4S8I8K8</accession>
<name>A0A4S8I8K8_MUSBA</name>
<comment type="caution">
    <text evidence="1">The sequence shown here is derived from an EMBL/GenBank/DDBJ whole genome shotgun (WGS) entry which is preliminary data.</text>
</comment>
<evidence type="ECO:0000313" key="2">
    <source>
        <dbReference type="Proteomes" id="UP000317650"/>
    </source>
</evidence>